<comment type="caution">
    <text evidence="1">The sequence shown here is derived from an EMBL/GenBank/DDBJ whole genome shotgun (WGS) entry which is preliminary data.</text>
</comment>
<reference evidence="1 2" key="1">
    <citation type="submission" date="2019-06" db="EMBL/GenBank/DDBJ databases">
        <title>Genome sequence analysis of &gt;100 Bacillus licheniformis strains suggests intrinsic resistance to this species.</title>
        <authorList>
            <person name="Wels M."/>
            <person name="Siezen R.J."/>
            <person name="Johansen E."/>
            <person name="Stuer-Lauridsen B."/>
            <person name="Bjerre K."/>
            <person name="Nielsen B.K.K."/>
        </authorList>
    </citation>
    <scope>NUCLEOTIDE SEQUENCE [LARGE SCALE GENOMIC DNA]</scope>
    <source>
        <strain evidence="1 2">BAC-15381</strain>
    </source>
</reference>
<protein>
    <submittedName>
        <fullName evidence="1">Uncharacterized protein</fullName>
    </submittedName>
</protein>
<evidence type="ECO:0000313" key="2">
    <source>
        <dbReference type="Proteomes" id="UP000429980"/>
    </source>
</evidence>
<gene>
    <name evidence="1" type="ORF">CHCC15381_4087</name>
</gene>
<proteinExistence type="predicted"/>
<dbReference type="Proteomes" id="UP000429980">
    <property type="component" value="Unassembled WGS sequence"/>
</dbReference>
<sequence length="121" mass="13822">MKADFYVNIEILESGYIYLNSIEDEEDILNSYQSYVDFAKKIGTKTECLEGFKKKYIHLNVKFDGRKGVKDSDVMRALVRKNLALNTGASSIFGNFYIPTESLKKLLNEQLNQRKQLAGIA</sequence>
<accession>A0ABY3FWK2</accession>
<keyword evidence="2" id="KW-1185">Reference proteome</keyword>
<evidence type="ECO:0000313" key="1">
    <source>
        <dbReference type="EMBL" id="TWL39521.1"/>
    </source>
</evidence>
<dbReference type="RefSeq" id="WP_145685638.1">
    <property type="nucleotide sequence ID" value="NZ_CP120601.2"/>
</dbReference>
<organism evidence="1 2">
    <name type="scientific">Bacillus paralicheniformis</name>
    <dbReference type="NCBI Taxonomy" id="1648923"/>
    <lineage>
        <taxon>Bacteria</taxon>
        <taxon>Bacillati</taxon>
        <taxon>Bacillota</taxon>
        <taxon>Bacilli</taxon>
        <taxon>Bacillales</taxon>
        <taxon>Bacillaceae</taxon>
        <taxon>Bacillus</taxon>
    </lineage>
</organism>
<name>A0ABY3FWK2_9BACI</name>
<dbReference type="EMBL" id="NILF01000033">
    <property type="protein sequence ID" value="TWL39521.1"/>
    <property type="molecule type" value="Genomic_DNA"/>
</dbReference>